<keyword evidence="1" id="KW-0472">Membrane</keyword>
<dbReference type="EMBL" id="PRLP01000035">
    <property type="protein sequence ID" value="PPC77010.1"/>
    <property type="molecule type" value="Genomic_DNA"/>
</dbReference>
<feature type="domain" description="PilX/PilW C-terminal" evidence="2">
    <location>
        <begin position="101"/>
        <end position="186"/>
    </location>
</feature>
<feature type="transmembrane region" description="Helical" evidence="1">
    <location>
        <begin position="20"/>
        <end position="41"/>
    </location>
</feature>
<dbReference type="Proteomes" id="UP000238196">
    <property type="component" value="Unassembled WGS sequence"/>
</dbReference>
<dbReference type="Pfam" id="PF13681">
    <property type="entry name" value="PilX"/>
    <property type="match status" value="1"/>
</dbReference>
<gene>
    <name evidence="3" type="ORF">C4K68_11315</name>
</gene>
<name>A0A2S5KQK5_9PROT</name>
<evidence type="ECO:0000256" key="1">
    <source>
        <dbReference type="SAM" id="Phobius"/>
    </source>
</evidence>
<protein>
    <recommendedName>
        <fullName evidence="2">PilX/PilW C-terminal domain-containing protein</fullName>
    </recommendedName>
</protein>
<accession>A0A2S5KQK5</accession>
<dbReference type="InterPro" id="IPR025205">
    <property type="entry name" value="PilX/PilW_C"/>
</dbReference>
<dbReference type="OrthoDB" id="5405962at2"/>
<proteinExistence type="predicted"/>
<evidence type="ECO:0000313" key="3">
    <source>
        <dbReference type="EMBL" id="PPC77010.1"/>
    </source>
</evidence>
<reference evidence="3 4" key="1">
    <citation type="submission" date="2018-02" db="EMBL/GenBank/DDBJ databases">
        <title>novel marine gammaproteobacteria from coastal saline agro ecosystem.</title>
        <authorList>
            <person name="Krishnan R."/>
            <person name="Ramesh Kumar N."/>
        </authorList>
    </citation>
    <scope>NUCLEOTIDE SEQUENCE [LARGE SCALE GENOMIC DNA]</scope>
    <source>
        <strain evidence="3 4">228</strain>
    </source>
</reference>
<organism evidence="3 4">
    <name type="scientific">Proteobacteria bacterium 228</name>
    <dbReference type="NCBI Taxonomy" id="2083153"/>
    <lineage>
        <taxon>Bacteria</taxon>
        <taxon>Pseudomonadati</taxon>
        <taxon>Pseudomonadota</taxon>
    </lineage>
</organism>
<evidence type="ECO:0000313" key="4">
    <source>
        <dbReference type="Proteomes" id="UP000238196"/>
    </source>
</evidence>
<sequence length="190" mass="21095">MMATLHTPVRSLAKQQGASLLVSLVLMTLLVVIGLSSFKLASFSQKLEANKEDSHLARIVAESALREAEQAISSDDAMMTSKLNSGVYKVTDSDTAKWQVTTTQNLWQEDGKTITYGKDVADIDKRLSTAPLYIIEELPEPEQFKEENSAVTGHGQQDRAEQYRITARGTGPSQTLDRYIQSNYVRIVTR</sequence>
<evidence type="ECO:0000259" key="2">
    <source>
        <dbReference type="Pfam" id="PF13681"/>
    </source>
</evidence>
<keyword evidence="1" id="KW-1133">Transmembrane helix</keyword>
<comment type="caution">
    <text evidence="3">The sequence shown here is derived from an EMBL/GenBank/DDBJ whole genome shotgun (WGS) entry which is preliminary data.</text>
</comment>
<keyword evidence="1" id="KW-0812">Transmembrane</keyword>
<dbReference type="AlphaFoldDB" id="A0A2S5KQK5"/>